<name>A0ABU2GJ22_9EURY</name>
<dbReference type="Proteomes" id="UP001257060">
    <property type="component" value="Unassembled WGS sequence"/>
</dbReference>
<accession>A0ABU2GJ22</accession>
<dbReference type="RefSeq" id="WP_310925052.1">
    <property type="nucleotide sequence ID" value="NZ_JAMQOP010000003.1"/>
</dbReference>
<evidence type="ECO:0008006" key="4">
    <source>
        <dbReference type="Google" id="ProtNLM"/>
    </source>
</evidence>
<feature type="transmembrane region" description="Helical" evidence="1">
    <location>
        <begin position="20"/>
        <end position="43"/>
    </location>
</feature>
<keyword evidence="3" id="KW-1185">Reference proteome</keyword>
<protein>
    <recommendedName>
        <fullName evidence="4">Type IV pilin</fullName>
    </recommendedName>
</protein>
<dbReference type="EMBL" id="JAMQOP010000003">
    <property type="protein sequence ID" value="MDS0300159.1"/>
    <property type="molecule type" value="Genomic_DNA"/>
</dbReference>
<evidence type="ECO:0000313" key="3">
    <source>
        <dbReference type="Proteomes" id="UP001257060"/>
    </source>
</evidence>
<keyword evidence="1" id="KW-1133">Transmembrane helix</keyword>
<evidence type="ECO:0000256" key="1">
    <source>
        <dbReference type="SAM" id="Phobius"/>
    </source>
</evidence>
<evidence type="ECO:0000313" key="2">
    <source>
        <dbReference type="EMBL" id="MDS0300159.1"/>
    </source>
</evidence>
<reference evidence="2 3" key="1">
    <citation type="submission" date="2022-06" db="EMBL/GenBank/DDBJ databases">
        <title>Halogeometricum sp. a new haloarchaeum isolate from saline soil.</title>
        <authorList>
            <person name="Strakova D."/>
            <person name="Galisteo C."/>
            <person name="Sanchez-Porro C."/>
            <person name="Ventosa A."/>
        </authorList>
    </citation>
    <scope>NUCLEOTIDE SEQUENCE [LARGE SCALE GENOMIC DNA]</scope>
    <source>
        <strain evidence="2 3">S1BR25-6</strain>
    </source>
</reference>
<keyword evidence="1" id="KW-0812">Transmembrane</keyword>
<comment type="caution">
    <text evidence="2">The sequence shown here is derived from an EMBL/GenBank/DDBJ whole genome shotgun (WGS) entry which is preliminary data.</text>
</comment>
<organism evidence="2 3">
    <name type="scientific">Halogeometricum salsisoli</name>
    <dbReference type="NCBI Taxonomy" id="2950536"/>
    <lineage>
        <taxon>Archaea</taxon>
        <taxon>Methanobacteriati</taxon>
        <taxon>Methanobacteriota</taxon>
        <taxon>Stenosarchaea group</taxon>
        <taxon>Halobacteria</taxon>
        <taxon>Halobacteriales</taxon>
        <taxon>Haloferacaceae</taxon>
        <taxon>Halogeometricum</taxon>
    </lineage>
</organism>
<sequence>MAGLSTRLRTERHDHDRGQLLLVGAFSLALLVVALAMILNGVASGEALATDRTDVHDARDVVRFEHSVHRGIGGAVEVLNRRSDGSYADLDAALTDSVGDWDETAARGGAAESVDLSVKLIDWERGTSIEQRGARTFTDANATDTWTLASGVERTRAFEMNVSRANLSSSCTPECFAVVADDGSDAWRASFTQTGSDIDVTVEGPTGTKTCSVSGASAVVDLSSGTVADGTCSFPPFADGLAGPYDVVYESGTRADGTYRLVVDANESAVTGPSPDRYDDVGPTTSPAVYAVTVSVAYQTPQLAYATELRVVPGETDA</sequence>
<gene>
    <name evidence="2" type="ORF">NDI76_15540</name>
</gene>
<proteinExistence type="predicted"/>
<keyword evidence="1" id="KW-0472">Membrane</keyword>